<evidence type="ECO:0000256" key="5">
    <source>
        <dbReference type="ARBA" id="ARBA00022989"/>
    </source>
</evidence>
<reference evidence="8 9" key="1">
    <citation type="submission" date="2017-12" db="EMBL/GenBank/DDBJ databases">
        <title>Hemimetabolous genomes reveal molecular basis of termite eusociality.</title>
        <authorList>
            <person name="Harrison M.C."/>
            <person name="Jongepier E."/>
            <person name="Robertson H.M."/>
            <person name="Arning N."/>
            <person name="Bitard-Feildel T."/>
            <person name="Chao H."/>
            <person name="Childers C.P."/>
            <person name="Dinh H."/>
            <person name="Doddapaneni H."/>
            <person name="Dugan S."/>
            <person name="Gowin J."/>
            <person name="Greiner C."/>
            <person name="Han Y."/>
            <person name="Hu H."/>
            <person name="Hughes D.S.T."/>
            <person name="Huylmans A.-K."/>
            <person name="Kemena C."/>
            <person name="Kremer L.P.M."/>
            <person name="Lee S.L."/>
            <person name="Lopez-Ezquerra A."/>
            <person name="Mallet L."/>
            <person name="Monroy-Kuhn J.M."/>
            <person name="Moser A."/>
            <person name="Murali S.C."/>
            <person name="Muzny D.M."/>
            <person name="Otani S."/>
            <person name="Piulachs M.-D."/>
            <person name="Poelchau M."/>
            <person name="Qu J."/>
            <person name="Schaub F."/>
            <person name="Wada-Katsumata A."/>
            <person name="Worley K.C."/>
            <person name="Xie Q."/>
            <person name="Ylla G."/>
            <person name="Poulsen M."/>
            <person name="Gibbs R.A."/>
            <person name="Schal C."/>
            <person name="Richards S."/>
            <person name="Belles X."/>
            <person name="Korb J."/>
            <person name="Bornberg-Bauer E."/>
        </authorList>
    </citation>
    <scope>NUCLEOTIDE SEQUENCE [LARGE SCALE GENOMIC DNA]</scope>
    <source>
        <tissue evidence="8">Whole body</tissue>
    </source>
</reference>
<dbReference type="FunCoup" id="A0A2J7QYY7">
    <property type="interactions" value="1469"/>
</dbReference>
<proteinExistence type="inferred from homology"/>
<comment type="similarity">
    <text evidence="2">Belongs to the mitoguardin family.</text>
</comment>
<keyword evidence="6" id="KW-0496">Mitochondrion</keyword>
<evidence type="ECO:0000313" key="8">
    <source>
        <dbReference type="EMBL" id="PNF33798.1"/>
    </source>
</evidence>
<dbReference type="InterPro" id="IPR019392">
    <property type="entry name" value="Miga"/>
</dbReference>
<evidence type="ECO:0000256" key="3">
    <source>
        <dbReference type="ARBA" id="ARBA00022692"/>
    </source>
</evidence>
<keyword evidence="9" id="KW-1185">Reference proteome</keyword>
<name>A0A2J7QYY7_9NEOP</name>
<sequence length="377" mass="43023">MEALETAINYWDDALAAYNSMSGGGAPLAVTSREEAEFCRDLQGLLEAAYRLQDQCELMFLDQRSVLFRTDSSTRLHGDASTGFTSSPESFVSAQDEVADLKEFEEFVDIFHDSDSLRLYQSALKKLEQEGIPYRCLRTQMVHCSSDIEFLGKLHCIRLAFQYLFKDSATWVWFADTGRQMLADLIIYAEKDPKDFFIAYEDMLDFLQDQSNWVSMEQELSLKGVKAITFYDVVLDYILMDAFEDLESPPSSVTAVVQNRWLSNGFKETALTTAVWSVLKTKRRMLKFPYGFMSHFYAISEQMSPLMAWGFLGPDENLKDVCQFFKAQVMGFLVDIFSFQKCHYTSVEELAADLLTHLKSRVETVSQKVAIPSNANV</sequence>
<dbReference type="STRING" id="105785.A0A2J7QYY7"/>
<evidence type="ECO:0000256" key="7">
    <source>
        <dbReference type="ARBA" id="ARBA00023136"/>
    </source>
</evidence>
<gene>
    <name evidence="8" type="primary">Miga</name>
    <name evidence="8" type="ORF">B7P43_G10008</name>
</gene>
<keyword evidence="4" id="KW-1000">Mitochondrion outer membrane</keyword>
<dbReference type="AlphaFoldDB" id="A0A2J7QYY7"/>
<dbReference type="InParanoid" id="A0A2J7QYY7"/>
<comment type="subcellular location">
    <subcellularLocation>
        <location evidence="1">Mitochondrion outer membrane</location>
    </subcellularLocation>
</comment>
<dbReference type="OrthoDB" id="8880065at2759"/>
<organism evidence="8 9">
    <name type="scientific">Cryptotermes secundus</name>
    <dbReference type="NCBI Taxonomy" id="105785"/>
    <lineage>
        <taxon>Eukaryota</taxon>
        <taxon>Metazoa</taxon>
        <taxon>Ecdysozoa</taxon>
        <taxon>Arthropoda</taxon>
        <taxon>Hexapoda</taxon>
        <taxon>Insecta</taxon>
        <taxon>Pterygota</taxon>
        <taxon>Neoptera</taxon>
        <taxon>Polyneoptera</taxon>
        <taxon>Dictyoptera</taxon>
        <taxon>Blattodea</taxon>
        <taxon>Blattoidea</taxon>
        <taxon>Termitoidae</taxon>
        <taxon>Kalotermitidae</taxon>
        <taxon>Cryptotermitinae</taxon>
        <taxon>Cryptotermes</taxon>
    </lineage>
</organism>
<keyword evidence="5" id="KW-1133">Transmembrane helix</keyword>
<dbReference type="GO" id="GO:0008053">
    <property type="term" value="P:mitochondrial fusion"/>
    <property type="evidence" value="ECO:0007669"/>
    <property type="project" value="InterPro"/>
</dbReference>
<evidence type="ECO:0000256" key="4">
    <source>
        <dbReference type="ARBA" id="ARBA00022787"/>
    </source>
</evidence>
<dbReference type="Pfam" id="PF10265">
    <property type="entry name" value="Miga"/>
    <property type="match status" value="1"/>
</dbReference>
<protein>
    <submittedName>
        <fullName evidence="8">Mitoguardin</fullName>
    </submittedName>
</protein>
<evidence type="ECO:0000256" key="1">
    <source>
        <dbReference type="ARBA" id="ARBA00004294"/>
    </source>
</evidence>
<dbReference type="PANTHER" id="PTHR21508">
    <property type="entry name" value="MITOGUARDIN"/>
    <property type="match status" value="1"/>
</dbReference>
<accession>A0A2J7QYY7</accession>
<dbReference type="GO" id="GO:0005741">
    <property type="term" value="C:mitochondrial outer membrane"/>
    <property type="evidence" value="ECO:0007669"/>
    <property type="project" value="UniProtKB-SubCell"/>
</dbReference>
<dbReference type="EMBL" id="NEVH01009081">
    <property type="protein sequence ID" value="PNF33798.1"/>
    <property type="molecule type" value="Genomic_DNA"/>
</dbReference>
<evidence type="ECO:0000313" key="9">
    <source>
        <dbReference type="Proteomes" id="UP000235965"/>
    </source>
</evidence>
<comment type="caution">
    <text evidence="8">The sequence shown here is derived from an EMBL/GenBank/DDBJ whole genome shotgun (WGS) entry which is preliminary data.</text>
</comment>
<dbReference type="Proteomes" id="UP000235965">
    <property type="component" value="Unassembled WGS sequence"/>
</dbReference>
<dbReference type="PANTHER" id="PTHR21508:SF5">
    <property type="entry name" value="MITOGUARDIN"/>
    <property type="match status" value="1"/>
</dbReference>
<evidence type="ECO:0000256" key="2">
    <source>
        <dbReference type="ARBA" id="ARBA00008969"/>
    </source>
</evidence>
<keyword evidence="3" id="KW-0812">Transmembrane</keyword>
<evidence type="ECO:0000256" key="6">
    <source>
        <dbReference type="ARBA" id="ARBA00023128"/>
    </source>
</evidence>
<keyword evidence="7" id="KW-0472">Membrane</keyword>